<dbReference type="GO" id="GO:0043190">
    <property type="term" value="C:ATP-binding cassette (ABC) transporter complex"/>
    <property type="evidence" value="ECO:0007669"/>
    <property type="project" value="TreeGrafter"/>
</dbReference>
<dbReference type="Pfam" id="PF00005">
    <property type="entry name" value="ABC_tran"/>
    <property type="match status" value="1"/>
</dbReference>
<evidence type="ECO:0000256" key="3">
    <source>
        <dbReference type="ARBA" id="ARBA00022840"/>
    </source>
</evidence>
<keyword evidence="5" id="KW-0378">Hydrolase</keyword>
<dbReference type="InterPro" id="IPR003593">
    <property type="entry name" value="AAA+_ATPase"/>
</dbReference>
<gene>
    <name evidence="5" type="ordered locus">TERTU_2624</name>
</gene>
<dbReference type="Proteomes" id="UP000009080">
    <property type="component" value="Chromosome"/>
</dbReference>
<dbReference type="EC" id="3.6.3.-" evidence="5"/>
<dbReference type="PANTHER" id="PTHR43553:SF3">
    <property type="entry name" value="ABC TRANSPORTER ATP-BINDING PROTEIN MODF"/>
    <property type="match status" value="1"/>
</dbReference>
<dbReference type="PROSITE" id="PS50893">
    <property type="entry name" value="ABC_TRANSPORTER_2"/>
    <property type="match status" value="1"/>
</dbReference>
<keyword evidence="1" id="KW-0813">Transport</keyword>
<dbReference type="AlphaFoldDB" id="C5BLV2"/>
<sequence>MNETDPTDFFYLREATVYRGAEPALHQMNLTLRTGQHTAILGPNGAGKSTLLKVLTRELRPRVTPEMRCEIFGKTLFNLWDLRKKIGVVSQDLQNDYRSLATGFEVVLSAYFGSVGLHSHHTVSVEQKQHAERIMAQMDIGNLAALPYLQLSTGQQRRLLLARALIHQPEVLVFDEPTSGLDMKSALLLVAHMRALAKTGVTLVLVTHHLNEIIPEISRVVLLNEGRVYADGSTAEVLTSDTLSDLYQMPLDIFQTNGFYQATPRNVV</sequence>
<dbReference type="eggNOG" id="COG1119">
    <property type="taxonomic scope" value="Bacteria"/>
</dbReference>
<evidence type="ECO:0000313" key="6">
    <source>
        <dbReference type="Proteomes" id="UP000009080"/>
    </source>
</evidence>
<dbReference type="PANTHER" id="PTHR43553">
    <property type="entry name" value="HEAVY METAL TRANSPORTER"/>
    <property type="match status" value="1"/>
</dbReference>
<evidence type="ECO:0000256" key="1">
    <source>
        <dbReference type="ARBA" id="ARBA00022448"/>
    </source>
</evidence>
<dbReference type="EMBL" id="CP001614">
    <property type="protein sequence ID" value="ACR12865.1"/>
    <property type="molecule type" value="Genomic_DNA"/>
</dbReference>
<dbReference type="GO" id="GO:0005524">
    <property type="term" value="F:ATP binding"/>
    <property type="evidence" value="ECO:0007669"/>
    <property type="project" value="UniProtKB-KW"/>
</dbReference>
<keyword evidence="3 5" id="KW-0067">ATP-binding</keyword>
<proteinExistence type="predicted"/>
<dbReference type="Gene3D" id="3.40.50.300">
    <property type="entry name" value="P-loop containing nucleotide triphosphate hydrolases"/>
    <property type="match status" value="1"/>
</dbReference>
<dbReference type="InterPro" id="IPR027417">
    <property type="entry name" value="P-loop_NTPase"/>
</dbReference>
<dbReference type="SUPFAM" id="SSF52540">
    <property type="entry name" value="P-loop containing nucleoside triphosphate hydrolases"/>
    <property type="match status" value="1"/>
</dbReference>
<keyword evidence="2" id="KW-0547">Nucleotide-binding</keyword>
<dbReference type="InterPro" id="IPR003439">
    <property type="entry name" value="ABC_transporter-like_ATP-bd"/>
</dbReference>
<dbReference type="SMART" id="SM00382">
    <property type="entry name" value="AAA"/>
    <property type="match status" value="1"/>
</dbReference>
<name>C5BLV2_TERTT</name>
<dbReference type="GO" id="GO:0016887">
    <property type="term" value="F:ATP hydrolysis activity"/>
    <property type="evidence" value="ECO:0007669"/>
    <property type="project" value="InterPro"/>
</dbReference>
<dbReference type="GO" id="GO:0042626">
    <property type="term" value="F:ATPase-coupled transmembrane transporter activity"/>
    <property type="evidence" value="ECO:0007669"/>
    <property type="project" value="TreeGrafter"/>
</dbReference>
<organism evidence="5 6">
    <name type="scientific">Teredinibacter turnerae (strain ATCC 39867 / T7901)</name>
    <dbReference type="NCBI Taxonomy" id="377629"/>
    <lineage>
        <taxon>Bacteria</taxon>
        <taxon>Pseudomonadati</taxon>
        <taxon>Pseudomonadota</taxon>
        <taxon>Gammaproteobacteria</taxon>
        <taxon>Cellvibrionales</taxon>
        <taxon>Cellvibrionaceae</taxon>
        <taxon>Teredinibacter</taxon>
    </lineage>
</organism>
<accession>C5BLV2</accession>
<reference evidence="5 6" key="1">
    <citation type="journal article" date="2009" name="PLoS ONE">
        <title>The complete genome of Teredinibacter turnerae T7901: an intracellular endosymbiont of marine wood-boring bivalves (shipworms).</title>
        <authorList>
            <person name="Yang J.C."/>
            <person name="Madupu R."/>
            <person name="Durkin A.S."/>
            <person name="Ekborg N.A."/>
            <person name="Pedamallu C.S."/>
            <person name="Hostetler J.B."/>
            <person name="Radune D."/>
            <person name="Toms B.S."/>
            <person name="Henrissat B."/>
            <person name="Coutinho P.M."/>
            <person name="Schwarz S."/>
            <person name="Field L."/>
            <person name="Trindade-Silva A.E."/>
            <person name="Soares C.A.G."/>
            <person name="Elshahawi S."/>
            <person name="Hanora A."/>
            <person name="Schmidt E.W."/>
            <person name="Haygood M.G."/>
            <person name="Posfai J."/>
            <person name="Benner J."/>
            <person name="Madinger C."/>
            <person name="Nove J."/>
            <person name="Anton B."/>
            <person name="Chaudhary K."/>
            <person name="Foster J."/>
            <person name="Holman A."/>
            <person name="Kumar S."/>
            <person name="Lessard P.A."/>
            <person name="Luyten Y.A."/>
            <person name="Slatko B."/>
            <person name="Wood N."/>
            <person name="Wu B."/>
            <person name="Teplitski M."/>
            <person name="Mougous J.D."/>
            <person name="Ward N."/>
            <person name="Eisen J.A."/>
            <person name="Badger J.H."/>
            <person name="Distel D.L."/>
        </authorList>
    </citation>
    <scope>NUCLEOTIDE SEQUENCE [LARGE SCALE GENOMIC DNA]</scope>
    <source>
        <strain evidence="6">ATCC 39867 / T7901</strain>
    </source>
</reference>
<evidence type="ECO:0000256" key="2">
    <source>
        <dbReference type="ARBA" id="ARBA00022741"/>
    </source>
</evidence>
<dbReference type="STRING" id="377629.TERTU_2624"/>
<protein>
    <submittedName>
        <fullName evidence="5">Hemin import ATP-binding protein HmuV</fullName>
        <ecNumber evidence="5">3.6.3.-</ecNumber>
    </submittedName>
</protein>
<evidence type="ECO:0000313" key="5">
    <source>
        <dbReference type="EMBL" id="ACR12865.1"/>
    </source>
</evidence>
<evidence type="ECO:0000259" key="4">
    <source>
        <dbReference type="PROSITE" id="PS50893"/>
    </source>
</evidence>
<feature type="domain" description="ABC transporter" evidence="4">
    <location>
        <begin position="10"/>
        <end position="250"/>
    </location>
</feature>
<dbReference type="InterPro" id="IPR050095">
    <property type="entry name" value="ECF_ABC_transporter_ATP-bd"/>
</dbReference>
<keyword evidence="6" id="KW-1185">Reference proteome</keyword>
<dbReference type="HOGENOM" id="CLU_000604_1_11_6"/>
<dbReference type="OrthoDB" id="9805029at2"/>
<dbReference type="KEGG" id="ttu:TERTU_2624"/>